<keyword evidence="2" id="KW-0963">Cytoplasm</keyword>
<dbReference type="Gene3D" id="3.30.1310.10">
    <property type="entry name" value="Nucleoid-associated protein YbaB-like domain"/>
    <property type="match status" value="1"/>
</dbReference>
<evidence type="ECO:0000313" key="4">
    <source>
        <dbReference type="EMBL" id="CAA9392219.1"/>
    </source>
</evidence>
<dbReference type="EMBL" id="CADCUR010000086">
    <property type="protein sequence ID" value="CAA9392219.1"/>
    <property type="molecule type" value="Genomic_DNA"/>
</dbReference>
<reference evidence="4" key="1">
    <citation type="submission" date="2020-02" db="EMBL/GenBank/DDBJ databases">
        <authorList>
            <person name="Meier V. D."/>
        </authorList>
    </citation>
    <scope>NUCLEOTIDE SEQUENCE</scope>
    <source>
        <strain evidence="4">AVDCRST_MAG74</strain>
    </source>
</reference>
<dbReference type="GO" id="GO:0003677">
    <property type="term" value="F:DNA binding"/>
    <property type="evidence" value="ECO:0007669"/>
    <property type="project" value="UniProtKB-UniRule"/>
</dbReference>
<name>A0A6J4NTV2_9BACT</name>
<dbReference type="Pfam" id="PF02575">
    <property type="entry name" value="YbaB_DNA_bd"/>
    <property type="match status" value="1"/>
</dbReference>
<evidence type="ECO:0000256" key="3">
    <source>
        <dbReference type="SAM" id="MobiDB-lite"/>
    </source>
</evidence>
<evidence type="ECO:0000256" key="2">
    <source>
        <dbReference type="HAMAP-Rule" id="MF_00274"/>
    </source>
</evidence>
<proteinExistence type="inferred from homology"/>
<comment type="function">
    <text evidence="2">Binds to DNA and alters its conformation. May be involved in regulation of gene expression, nucleoid organization and DNA protection.</text>
</comment>
<organism evidence="4">
    <name type="scientific">uncultured Pyrinomonadaceae bacterium</name>
    <dbReference type="NCBI Taxonomy" id="2283094"/>
    <lineage>
        <taxon>Bacteria</taxon>
        <taxon>Pseudomonadati</taxon>
        <taxon>Acidobacteriota</taxon>
        <taxon>Blastocatellia</taxon>
        <taxon>Blastocatellales</taxon>
        <taxon>Pyrinomonadaceae</taxon>
        <taxon>environmental samples</taxon>
    </lineage>
</organism>
<comment type="subcellular location">
    <subcellularLocation>
        <location evidence="2">Cytoplasm</location>
        <location evidence="2">Nucleoid</location>
    </subcellularLocation>
</comment>
<dbReference type="GO" id="GO:0005829">
    <property type="term" value="C:cytosol"/>
    <property type="evidence" value="ECO:0007669"/>
    <property type="project" value="TreeGrafter"/>
</dbReference>
<dbReference type="HAMAP" id="MF_00274">
    <property type="entry name" value="DNA_YbaB_EbfC"/>
    <property type="match status" value="1"/>
</dbReference>
<feature type="region of interest" description="Disordered" evidence="3">
    <location>
        <begin position="1"/>
        <end position="27"/>
    </location>
</feature>
<dbReference type="GO" id="GO:0043590">
    <property type="term" value="C:bacterial nucleoid"/>
    <property type="evidence" value="ECO:0007669"/>
    <property type="project" value="UniProtKB-UniRule"/>
</dbReference>
<dbReference type="SUPFAM" id="SSF82607">
    <property type="entry name" value="YbaB-like"/>
    <property type="match status" value="1"/>
</dbReference>
<keyword evidence="1 2" id="KW-0238">DNA-binding</keyword>
<comment type="subunit">
    <text evidence="2">Homodimer.</text>
</comment>
<accession>A0A6J4NTV2</accession>
<gene>
    <name evidence="4" type="ORF">AVDCRST_MAG74-1168</name>
</gene>
<dbReference type="PANTHER" id="PTHR33449">
    <property type="entry name" value="NUCLEOID-ASSOCIATED PROTEIN YBAB"/>
    <property type="match status" value="1"/>
</dbReference>
<comment type="similarity">
    <text evidence="2">Belongs to the YbaB/EbfC family.</text>
</comment>
<dbReference type="PANTHER" id="PTHR33449:SF1">
    <property type="entry name" value="NUCLEOID-ASSOCIATED PROTEIN YBAB"/>
    <property type="match status" value="1"/>
</dbReference>
<dbReference type="InterPro" id="IPR036894">
    <property type="entry name" value="YbaB-like_sf"/>
</dbReference>
<dbReference type="InterPro" id="IPR004401">
    <property type="entry name" value="YbaB/EbfC"/>
</dbReference>
<evidence type="ECO:0000256" key="1">
    <source>
        <dbReference type="ARBA" id="ARBA00023125"/>
    </source>
</evidence>
<sequence length="101" mass="11037">MKFPGGFDMNSMMKQAQKMQEQMGKEMKEMTVDATAGGGAVTVKMRGDFEVLDFKISPDLIKDGDVEMIQDLAVAALNEARRKVEESLKGRLGGMLPPGLI</sequence>
<dbReference type="NCBIfam" id="TIGR00103">
    <property type="entry name" value="DNA_YbaB_EbfC"/>
    <property type="match status" value="1"/>
</dbReference>
<protein>
    <recommendedName>
        <fullName evidence="2">Nucleoid-associated protein AVDCRST_MAG74-1168</fullName>
    </recommendedName>
</protein>
<dbReference type="AlphaFoldDB" id="A0A6J4NTV2"/>
<feature type="compositionally biased region" description="Low complexity" evidence="3">
    <location>
        <begin position="12"/>
        <end position="22"/>
    </location>
</feature>
<dbReference type="PIRSF" id="PIRSF004555">
    <property type="entry name" value="UCP004555"/>
    <property type="match status" value="1"/>
</dbReference>